<feature type="compositionally biased region" description="Low complexity" evidence="1">
    <location>
        <begin position="355"/>
        <end position="365"/>
    </location>
</feature>
<keyword evidence="4" id="KW-1185">Reference proteome</keyword>
<evidence type="ECO:0008006" key="5">
    <source>
        <dbReference type="Google" id="ProtNLM"/>
    </source>
</evidence>
<evidence type="ECO:0000313" key="4">
    <source>
        <dbReference type="Proteomes" id="UP001341245"/>
    </source>
</evidence>
<reference evidence="3 4" key="1">
    <citation type="submission" date="2023-11" db="EMBL/GenBank/DDBJ databases">
        <title>Draft genome sequence and annotation of the polyextremotolerant black yeast-like fungus Aureobasidium pullulans NRRL 62042.</title>
        <authorList>
            <person name="Dielentheis-Frenken M.R.E."/>
            <person name="Wibberg D."/>
            <person name="Blank L.M."/>
            <person name="Tiso T."/>
        </authorList>
    </citation>
    <scope>NUCLEOTIDE SEQUENCE [LARGE SCALE GENOMIC DNA]</scope>
    <source>
        <strain evidence="3 4">NRRL 62042</strain>
    </source>
</reference>
<feature type="signal peptide" evidence="2">
    <location>
        <begin position="1"/>
        <end position="18"/>
    </location>
</feature>
<feature type="region of interest" description="Disordered" evidence="1">
    <location>
        <begin position="411"/>
        <end position="457"/>
    </location>
</feature>
<comment type="caution">
    <text evidence="3">The sequence shown here is derived from an EMBL/GenBank/DDBJ whole genome shotgun (WGS) entry which is preliminary data.</text>
</comment>
<feature type="region of interest" description="Disordered" evidence="1">
    <location>
        <begin position="355"/>
        <end position="389"/>
    </location>
</feature>
<organism evidence="3 4">
    <name type="scientific">Aureobasidium pullulans</name>
    <name type="common">Black yeast</name>
    <name type="synonym">Pullularia pullulans</name>
    <dbReference type="NCBI Taxonomy" id="5580"/>
    <lineage>
        <taxon>Eukaryota</taxon>
        <taxon>Fungi</taxon>
        <taxon>Dikarya</taxon>
        <taxon>Ascomycota</taxon>
        <taxon>Pezizomycotina</taxon>
        <taxon>Dothideomycetes</taxon>
        <taxon>Dothideomycetidae</taxon>
        <taxon>Dothideales</taxon>
        <taxon>Saccotheciaceae</taxon>
        <taxon>Aureobasidium</taxon>
    </lineage>
</organism>
<dbReference type="Proteomes" id="UP001341245">
    <property type="component" value="Unassembled WGS sequence"/>
</dbReference>
<dbReference type="EMBL" id="JASGXD010000011">
    <property type="protein sequence ID" value="KAK6002827.1"/>
    <property type="molecule type" value="Genomic_DNA"/>
</dbReference>
<name>A0ABR0TFD7_AURPU</name>
<protein>
    <recommendedName>
        <fullName evidence="5">Apple domain-containing protein</fullName>
    </recommendedName>
</protein>
<feature type="compositionally biased region" description="Low complexity" evidence="1">
    <location>
        <begin position="373"/>
        <end position="389"/>
    </location>
</feature>
<feature type="chain" id="PRO_5045167230" description="Apple domain-containing protein" evidence="2">
    <location>
        <begin position="19"/>
        <end position="821"/>
    </location>
</feature>
<proteinExistence type="predicted"/>
<evidence type="ECO:0000313" key="3">
    <source>
        <dbReference type="EMBL" id="KAK6002827.1"/>
    </source>
</evidence>
<sequence>MQLIFGLAVASLLKATTALVSNGTTETVFITQTAWSTVFSCPAPQTVTVCNAKCTAPSVNNANIIYQTVSDGQAGQVFTIDGTQTTLSQATAWTVENTISGLALNPAGITVNDYTASATLTDFVYPSSVTATSGEVVTCQTGVTTISDNGVVLTDCPCTVQSTVLELTATAAGAIPTAVIPSNYIVKIIYVYEIEVIVEQIPITITTTAFETLTTVQTTTQTGTVTTTDNASSRPTIVAVDNVTFKLQYDTTYDGVPVGGLRKRQASYSPLISTALNVCLAQCAGQADCRAASFVEATSLCTPLIQFDALSPRISFGEIFAIVVLRPSTSSSSTTPTNVAVSTTPIISGQTAIVSSTSLRSSPSTRSEDSTIARSSASTGSSSSSLASSSSSKASASSAFYPMSNTSVSSTSLSQRSSSSSSVSLSSTAPSSTPSTSSSSEIPSSLTPTTSSLTSSTISPLTNSSIFSPAPTSTSSGSVTLPVANASTSSLTSSTPVPALTGCAVASDILGYLPAMSYCSSVYPVATYTQLFNATTTNIVTVSALNSTMYRNITLPTQTTVQTDKETTTETEVTLVVSTVIQSVTTTTTTTGSSAAVVVTPLARRQAIPSVQASIFSSILSRPATDIALVCSCLQTPTTASSSSTETVLSTASVTPIVEATNYFTPPVVTIETTEVTTTTSISTISSETTSTATAVATLIIPPYPQCDPAHAYGGAGGQGGCSSNCYCNADVDQVHAYCGSDCGADNCASCTTDADCPAGEFCDTYNFGRTTGSCYSISGCSTTYTPTKKKRFVAEYVENLLTGRSDGPLGDLNRPWLVHD</sequence>
<accession>A0ABR0TFD7</accession>
<evidence type="ECO:0000256" key="1">
    <source>
        <dbReference type="SAM" id="MobiDB-lite"/>
    </source>
</evidence>
<evidence type="ECO:0000256" key="2">
    <source>
        <dbReference type="SAM" id="SignalP"/>
    </source>
</evidence>
<gene>
    <name evidence="3" type="ORF">QM012_001577</name>
</gene>
<keyword evidence="2" id="KW-0732">Signal</keyword>